<dbReference type="SUPFAM" id="SSF52129">
    <property type="entry name" value="Caspase-like"/>
    <property type="match status" value="1"/>
</dbReference>
<evidence type="ECO:0000313" key="2">
    <source>
        <dbReference type="Proteomes" id="UP000023152"/>
    </source>
</evidence>
<dbReference type="OrthoDB" id="6116485at2759"/>
<protein>
    <recommendedName>
        <fullName evidence="3">Caspase family p20 domain-containing protein</fullName>
    </recommendedName>
</protein>
<dbReference type="EMBL" id="ASPP01000966">
    <property type="protein sequence ID" value="ETO36141.1"/>
    <property type="molecule type" value="Genomic_DNA"/>
</dbReference>
<evidence type="ECO:0008006" key="3">
    <source>
        <dbReference type="Google" id="ProtNLM"/>
    </source>
</evidence>
<dbReference type="Gene3D" id="3.40.50.1460">
    <property type="match status" value="1"/>
</dbReference>
<proteinExistence type="predicted"/>
<keyword evidence="2" id="KW-1185">Reference proteome</keyword>
<sequence>MSSYKAFVYFGGKAHEIIVTSLNLKSLKEEVVKIVNKNDYFRIVDNNEQEIINDQQLKISFEIQPALFFVYCINNNDNDEKKYPEDKNKKEDNECYKIVNPLVLLTGASKYNNLDYLPEVKADLIMIRNLFEEIYGYDVYSTYDQNKPETELLTLNQLEIFLMKHYINNNYDSLIFVWCGHGDILITSDDDNEYKLFKKVQELFTNIFLNKPKIFIKNIYVKEEQYQQQQQQQQQWYNNESNTFIIFSTTSRKLISEKGSYFAECFCDIMSQNINLPKPLDSNLMSISKLIEQKVLTEQIVQVITTCDRHIFLYNKDYSNINIEIDQDLFWNEANKKAHEIVNEMINKRNQGIIV</sequence>
<feature type="non-terminal residue" evidence="1">
    <location>
        <position position="355"/>
    </location>
</feature>
<comment type="caution">
    <text evidence="1">The sequence shown here is derived from an EMBL/GenBank/DDBJ whole genome shotgun (WGS) entry which is preliminary data.</text>
</comment>
<reference evidence="1 2" key="1">
    <citation type="journal article" date="2013" name="Curr. Biol.">
        <title>The Genome of the Foraminiferan Reticulomyxa filosa.</title>
        <authorList>
            <person name="Glockner G."/>
            <person name="Hulsmann N."/>
            <person name="Schleicher M."/>
            <person name="Noegel A.A."/>
            <person name="Eichinger L."/>
            <person name="Gallinger C."/>
            <person name="Pawlowski J."/>
            <person name="Sierra R."/>
            <person name="Euteneuer U."/>
            <person name="Pillet L."/>
            <person name="Moustafa A."/>
            <person name="Platzer M."/>
            <person name="Groth M."/>
            <person name="Szafranski K."/>
            <person name="Schliwa M."/>
        </authorList>
    </citation>
    <scope>NUCLEOTIDE SEQUENCE [LARGE SCALE GENOMIC DNA]</scope>
</reference>
<dbReference type="InterPro" id="IPR029030">
    <property type="entry name" value="Caspase-like_dom_sf"/>
</dbReference>
<dbReference type="Proteomes" id="UP000023152">
    <property type="component" value="Unassembled WGS sequence"/>
</dbReference>
<accession>X6PD42</accession>
<dbReference type="AlphaFoldDB" id="X6PD42"/>
<name>X6PD42_RETFI</name>
<organism evidence="1 2">
    <name type="scientific">Reticulomyxa filosa</name>
    <dbReference type="NCBI Taxonomy" id="46433"/>
    <lineage>
        <taxon>Eukaryota</taxon>
        <taxon>Sar</taxon>
        <taxon>Rhizaria</taxon>
        <taxon>Retaria</taxon>
        <taxon>Foraminifera</taxon>
        <taxon>Monothalamids</taxon>
        <taxon>Reticulomyxidae</taxon>
        <taxon>Reticulomyxa</taxon>
    </lineage>
</organism>
<gene>
    <name evidence="1" type="ORF">RFI_00921</name>
</gene>
<evidence type="ECO:0000313" key="1">
    <source>
        <dbReference type="EMBL" id="ETO36141.1"/>
    </source>
</evidence>